<dbReference type="OrthoDB" id="4325719at2"/>
<evidence type="ECO:0000313" key="1">
    <source>
        <dbReference type="EMBL" id="SFL04921.1"/>
    </source>
</evidence>
<proteinExistence type="predicted"/>
<dbReference type="RefSeq" id="WP_093850675.1">
    <property type="nucleotide sequence ID" value="NZ_FOSG01000012.1"/>
</dbReference>
<protein>
    <submittedName>
        <fullName evidence="1">Uncharacterized protein</fullName>
    </submittedName>
</protein>
<name>A0A1I4EL81_9ACTN</name>
<accession>A0A1I4EL81</accession>
<sequence length="147" mass="15716">MTTTKAFRPEFRTRDGRKVSFAASYTHDTAAKRRAGLTKAGRPKVATVGAGTIVRRPRRWIPWAVFGANSAAIGGTHAVAELGPVVGGGAAVGVVYVGYKAARWTAGEVAYWSVKLRQIRGRQQVAEEAVPAQRIPADTVAYPDPAR</sequence>
<reference evidence="2" key="1">
    <citation type="submission" date="2016-10" db="EMBL/GenBank/DDBJ databases">
        <authorList>
            <person name="Varghese N."/>
            <person name="Submissions S."/>
        </authorList>
    </citation>
    <scope>NUCLEOTIDE SEQUENCE [LARGE SCALE GENOMIC DNA]</scope>
    <source>
        <strain evidence="2">PL19</strain>
    </source>
</reference>
<gene>
    <name evidence="1" type="ORF">SAMN05192584_11270</name>
</gene>
<organism evidence="1 2">
    <name type="scientific">Streptomyces pini</name>
    <dbReference type="NCBI Taxonomy" id="1520580"/>
    <lineage>
        <taxon>Bacteria</taxon>
        <taxon>Bacillati</taxon>
        <taxon>Actinomycetota</taxon>
        <taxon>Actinomycetes</taxon>
        <taxon>Kitasatosporales</taxon>
        <taxon>Streptomycetaceae</taxon>
        <taxon>Streptomyces</taxon>
    </lineage>
</organism>
<keyword evidence="2" id="KW-1185">Reference proteome</keyword>
<evidence type="ECO:0000313" key="2">
    <source>
        <dbReference type="Proteomes" id="UP000198928"/>
    </source>
</evidence>
<dbReference type="Proteomes" id="UP000198928">
    <property type="component" value="Unassembled WGS sequence"/>
</dbReference>
<dbReference type="EMBL" id="FOSG01000012">
    <property type="protein sequence ID" value="SFL04921.1"/>
    <property type="molecule type" value="Genomic_DNA"/>
</dbReference>
<dbReference type="AlphaFoldDB" id="A0A1I4EL81"/>